<accession>A0A067G9N1</accession>
<gene>
    <name evidence="2" type="ORF">CISIN_1g033130mg</name>
</gene>
<dbReference type="EMBL" id="KK784881">
    <property type="protein sequence ID" value="KDO76299.1"/>
    <property type="molecule type" value="Genomic_DNA"/>
</dbReference>
<evidence type="ECO:0000256" key="1">
    <source>
        <dbReference type="SAM" id="Phobius"/>
    </source>
</evidence>
<keyword evidence="3" id="KW-1185">Reference proteome</keyword>
<organism evidence="2 3">
    <name type="scientific">Citrus sinensis</name>
    <name type="common">Sweet orange</name>
    <name type="synonym">Citrus aurantium var. sinensis</name>
    <dbReference type="NCBI Taxonomy" id="2711"/>
    <lineage>
        <taxon>Eukaryota</taxon>
        <taxon>Viridiplantae</taxon>
        <taxon>Streptophyta</taxon>
        <taxon>Embryophyta</taxon>
        <taxon>Tracheophyta</taxon>
        <taxon>Spermatophyta</taxon>
        <taxon>Magnoliopsida</taxon>
        <taxon>eudicotyledons</taxon>
        <taxon>Gunneridae</taxon>
        <taxon>Pentapetalae</taxon>
        <taxon>rosids</taxon>
        <taxon>malvids</taxon>
        <taxon>Sapindales</taxon>
        <taxon>Rutaceae</taxon>
        <taxon>Aurantioideae</taxon>
        <taxon>Citrus</taxon>
    </lineage>
</organism>
<name>A0A067G9N1_CITSI</name>
<evidence type="ECO:0000313" key="3">
    <source>
        <dbReference type="Proteomes" id="UP000027120"/>
    </source>
</evidence>
<feature type="transmembrane region" description="Helical" evidence="1">
    <location>
        <begin position="74"/>
        <end position="94"/>
    </location>
</feature>
<feature type="transmembrane region" description="Helical" evidence="1">
    <location>
        <begin position="41"/>
        <end position="62"/>
    </location>
</feature>
<dbReference type="Proteomes" id="UP000027120">
    <property type="component" value="Unassembled WGS sequence"/>
</dbReference>
<protein>
    <submittedName>
        <fullName evidence="2">Uncharacterized protein</fullName>
    </submittedName>
</protein>
<keyword evidence="1" id="KW-0812">Transmembrane</keyword>
<keyword evidence="1" id="KW-0472">Membrane</keyword>
<dbReference type="AlphaFoldDB" id="A0A067G9N1"/>
<sequence>MRAFGNRYHGVPPTAKFTNQSKWEGDIVSVLSKRRNCSFHMIDLIFGYVVLRVDVPLLIAYACFHRGFVGLLDVFHDQAVLVFHLLGLWLLILVPRTKRFEMDLPVKRFHYNIGEDPFSLSRIGWR</sequence>
<keyword evidence="1" id="KW-1133">Transmembrane helix</keyword>
<proteinExistence type="predicted"/>
<evidence type="ECO:0000313" key="2">
    <source>
        <dbReference type="EMBL" id="KDO76299.1"/>
    </source>
</evidence>
<reference evidence="2 3" key="1">
    <citation type="submission" date="2014-04" db="EMBL/GenBank/DDBJ databases">
        <authorList>
            <consortium name="International Citrus Genome Consortium"/>
            <person name="Gmitter F."/>
            <person name="Chen C."/>
            <person name="Farmerie W."/>
            <person name="Harkins T."/>
            <person name="Desany B."/>
            <person name="Mohiuddin M."/>
            <person name="Kodira C."/>
            <person name="Borodovsky M."/>
            <person name="Lomsadze A."/>
            <person name="Burns P."/>
            <person name="Jenkins J."/>
            <person name="Prochnik S."/>
            <person name="Shu S."/>
            <person name="Chapman J."/>
            <person name="Pitluck S."/>
            <person name="Schmutz J."/>
            <person name="Rokhsar D."/>
        </authorList>
    </citation>
    <scope>NUCLEOTIDE SEQUENCE</scope>
</reference>